<feature type="region of interest" description="Disordered" evidence="1">
    <location>
        <begin position="158"/>
        <end position="237"/>
    </location>
</feature>
<dbReference type="AlphaFoldDB" id="B9FJI3"/>
<dbReference type="InterPro" id="IPR039620">
    <property type="entry name" value="BKI1/MAKR1/3/4"/>
</dbReference>
<dbReference type="EMBL" id="CM000142">
    <property type="protein sequence ID" value="EEE63996.1"/>
    <property type="molecule type" value="Genomic_DNA"/>
</dbReference>
<name>B9FJI3_ORYSJ</name>
<dbReference type="GO" id="GO:0005886">
    <property type="term" value="C:plasma membrane"/>
    <property type="evidence" value="ECO:0007669"/>
    <property type="project" value="InterPro"/>
</dbReference>
<feature type="compositionally biased region" description="Polar residues" evidence="1">
    <location>
        <begin position="269"/>
        <end position="278"/>
    </location>
</feature>
<reference evidence="2" key="2">
    <citation type="submission" date="2008-12" db="EMBL/GenBank/DDBJ databases">
        <title>Improved gene annotation of the rice (Oryza sativa) genomes.</title>
        <authorList>
            <person name="Wang J."/>
            <person name="Li R."/>
            <person name="Fan W."/>
            <person name="Huang Q."/>
            <person name="Zhang J."/>
            <person name="Zhou Y."/>
            <person name="Hu Y."/>
            <person name="Zi S."/>
            <person name="Li J."/>
            <person name="Ni P."/>
            <person name="Zheng H."/>
            <person name="Zhang Y."/>
            <person name="Zhao M."/>
            <person name="Hao Q."/>
            <person name="McDermott J."/>
            <person name="Samudrala R."/>
            <person name="Kristiansen K."/>
            <person name="Wong G.K.-S."/>
        </authorList>
    </citation>
    <scope>NUCLEOTIDE SEQUENCE</scope>
</reference>
<feature type="region of interest" description="Disordered" evidence="1">
    <location>
        <begin position="269"/>
        <end position="313"/>
    </location>
</feature>
<evidence type="ECO:0000313" key="2">
    <source>
        <dbReference type="EMBL" id="EEE63996.1"/>
    </source>
</evidence>
<dbReference type="GO" id="GO:0019210">
    <property type="term" value="F:kinase inhibitor activity"/>
    <property type="evidence" value="ECO:0007669"/>
    <property type="project" value="InterPro"/>
</dbReference>
<reference evidence="2" key="1">
    <citation type="journal article" date="2005" name="PLoS Biol.">
        <title>The genomes of Oryza sativa: a history of duplications.</title>
        <authorList>
            <person name="Yu J."/>
            <person name="Wang J."/>
            <person name="Lin W."/>
            <person name="Li S."/>
            <person name="Li H."/>
            <person name="Zhou J."/>
            <person name="Ni P."/>
            <person name="Dong W."/>
            <person name="Hu S."/>
            <person name="Zeng C."/>
            <person name="Zhang J."/>
            <person name="Zhang Y."/>
            <person name="Li R."/>
            <person name="Xu Z."/>
            <person name="Li S."/>
            <person name="Li X."/>
            <person name="Zheng H."/>
            <person name="Cong L."/>
            <person name="Lin L."/>
            <person name="Yin J."/>
            <person name="Geng J."/>
            <person name="Li G."/>
            <person name="Shi J."/>
            <person name="Liu J."/>
            <person name="Lv H."/>
            <person name="Li J."/>
            <person name="Wang J."/>
            <person name="Deng Y."/>
            <person name="Ran L."/>
            <person name="Shi X."/>
            <person name="Wang X."/>
            <person name="Wu Q."/>
            <person name="Li C."/>
            <person name="Ren X."/>
            <person name="Wang J."/>
            <person name="Wang X."/>
            <person name="Li D."/>
            <person name="Liu D."/>
            <person name="Zhang X."/>
            <person name="Ji Z."/>
            <person name="Zhao W."/>
            <person name="Sun Y."/>
            <person name="Zhang Z."/>
            <person name="Bao J."/>
            <person name="Han Y."/>
            <person name="Dong L."/>
            <person name="Ji J."/>
            <person name="Chen P."/>
            <person name="Wu S."/>
            <person name="Liu J."/>
            <person name="Xiao Y."/>
            <person name="Bu D."/>
            <person name="Tan J."/>
            <person name="Yang L."/>
            <person name="Ye C."/>
            <person name="Zhang J."/>
            <person name="Xu J."/>
            <person name="Zhou Y."/>
            <person name="Yu Y."/>
            <person name="Zhang B."/>
            <person name="Zhuang S."/>
            <person name="Wei H."/>
            <person name="Liu B."/>
            <person name="Lei M."/>
            <person name="Yu H."/>
            <person name="Li Y."/>
            <person name="Xu H."/>
            <person name="Wei S."/>
            <person name="He X."/>
            <person name="Fang L."/>
            <person name="Zhang Z."/>
            <person name="Zhang Y."/>
            <person name="Huang X."/>
            <person name="Su Z."/>
            <person name="Tong W."/>
            <person name="Li J."/>
            <person name="Tong Z."/>
            <person name="Li S."/>
            <person name="Ye J."/>
            <person name="Wang L."/>
            <person name="Fang L."/>
            <person name="Lei T."/>
            <person name="Chen C."/>
            <person name="Chen H."/>
            <person name="Xu Z."/>
            <person name="Li H."/>
            <person name="Huang H."/>
            <person name="Zhang F."/>
            <person name="Xu H."/>
            <person name="Li N."/>
            <person name="Zhao C."/>
            <person name="Li S."/>
            <person name="Dong L."/>
            <person name="Huang Y."/>
            <person name="Li L."/>
            <person name="Xi Y."/>
            <person name="Qi Q."/>
            <person name="Li W."/>
            <person name="Zhang B."/>
            <person name="Hu W."/>
            <person name="Zhang Y."/>
            <person name="Tian X."/>
            <person name="Jiao Y."/>
            <person name="Liang X."/>
            <person name="Jin J."/>
            <person name="Gao L."/>
            <person name="Zheng W."/>
            <person name="Hao B."/>
            <person name="Liu S."/>
            <person name="Wang W."/>
            <person name="Yuan L."/>
            <person name="Cao M."/>
            <person name="McDermott J."/>
            <person name="Samudrala R."/>
            <person name="Wang J."/>
            <person name="Wong G.K."/>
            <person name="Yang H."/>
        </authorList>
    </citation>
    <scope>NUCLEOTIDE SEQUENCE [LARGE SCALE GENOMIC DNA]</scope>
</reference>
<accession>B9FJI3</accession>
<dbReference type="PANTHER" id="PTHR33312:SF21">
    <property type="entry name" value="MEMBRANE-ASSOCIATED KINASE REGULATOR 3-RELATED"/>
    <property type="match status" value="1"/>
</dbReference>
<evidence type="ECO:0000256" key="1">
    <source>
        <dbReference type="SAM" id="MobiDB-lite"/>
    </source>
</evidence>
<sequence length="369" mass="40825">MASKHQLGQQEAMQEEDYIDMDLTSAAAATAPGEFEFDFHMSGPLGGGGARWEQEPLASPADELFYKGKLLPLHLPPRIQMVEELLDGRVVVGGPGRRQLAISTAPGNPVRLVHRVAGELVLRQRGAQRGGVLPGVRGQARRRRRGGVREEAVVAEAQVHEAAQPRPQAQGLQGLHQDDLRRQTGELRRRRRQGRHSWRDERNQRTLPWWPPPPQSMEEEPVRPDEKQQVHRLLTERRRPWFGRRREAQRARPRRPQEVFSSVIVRYSTSNKTSPGPQSSSCSSSSSVRTSSESDGGAAAPALRRSSSASSEVENPIQGLIAYCKRSQQLASVRKSASDAGFRFLSSAASKIAAAESDGPEELVEICRG</sequence>
<feature type="compositionally biased region" description="Low complexity" evidence="1">
    <location>
        <begin position="279"/>
        <end position="311"/>
    </location>
</feature>
<organism evidence="2">
    <name type="scientific">Oryza sativa subsp. japonica</name>
    <name type="common">Rice</name>
    <dbReference type="NCBI Taxonomy" id="39947"/>
    <lineage>
        <taxon>Eukaryota</taxon>
        <taxon>Viridiplantae</taxon>
        <taxon>Streptophyta</taxon>
        <taxon>Embryophyta</taxon>
        <taxon>Tracheophyta</taxon>
        <taxon>Spermatophyta</taxon>
        <taxon>Magnoliopsida</taxon>
        <taxon>Liliopsida</taxon>
        <taxon>Poales</taxon>
        <taxon>Poaceae</taxon>
        <taxon>BOP clade</taxon>
        <taxon>Oryzoideae</taxon>
        <taxon>Oryzeae</taxon>
        <taxon>Oryzinae</taxon>
        <taxon>Oryza</taxon>
        <taxon>Oryza sativa</taxon>
    </lineage>
</organism>
<feature type="compositionally biased region" description="Basic and acidic residues" evidence="1">
    <location>
        <begin position="220"/>
        <end position="237"/>
    </location>
</feature>
<proteinExistence type="predicted"/>
<feature type="compositionally biased region" description="Basic and acidic residues" evidence="1">
    <location>
        <begin position="176"/>
        <end position="187"/>
    </location>
</feature>
<dbReference type="Proteomes" id="UP000007752">
    <property type="component" value="Chromosome 5"/>
</dbReference>
<dbReference type="PANTHER" id="PTHR33312">
    <property type="entry name" value="MEMBRANE-ASSOCIATED KINASE REGULATOR 4-RELATED"/>
    <property type="match status" value="1"/>
</dbReference>
<protein>
    <submittedName>
        <fullName evidence="2">Uncharacterized protein</fullName>
    </submittedName>
</protein>
<gene>
    <name evidence="2" type="ORF">OsJ_18825</name>
</gene>